<proteinExistence type="predicted"/>
<name>A0A4R6DJN6_9MICO</name>
<feature type="transmembrane region" description="Helical" evidence="1">
    <location>
        <begin position="102"/>
        <end position="125"/>
    </location>
</feature>
<dbReference type="AlphaFoldDB" id="A0A4R6DJN6"/>
<evidence type="ECO:0000256" key="1">
    <source>
        <dbReference type="SAM" id="Phobius"/>
    </source>
</evidence>
<gene>
    <name evidence="2" type="ORF">EDF64_105244</name>
</gene>
<comment type="caution">
    <text evidence="2">The sequence shown here is derived from an EMBL/GenBank/DDBJ whole genome shotgun (WGS) entry which is preliminary data.</text>
</comment>
<keyword evidence="1" id="KW-0812">Transmembrane</keyword>
<organism evidence="2 3">
    <name type="scientific">Curtobacterium flaccumfaciens</name>
    <dbReference type="NCBI Taxonomy" id="2035"/>
    <lineage>
        <taxon>Bacteria</taxon>
        <taxon>Bacillati</taxon>
        <taxon>Actinomycetota</taxon>
        <taxon>Actinomycetes</taxon>
        <taxon>Micrococcales</taxon>
        <taxon>Microbacteriaceae</taxon>
        <taxon>Curtobacterium</taxon>
    </lineage>
</organism>
<protein>
    <submittedName>
        <fullName evidence="2">Uncharacterized protein</fullName>
    </submittedName>
</protein>
<reference evidence="2 3" key="1">
    <citation type="submission" date="2019-03" db="EMBL/GenBank/DDBJ databases">
        <title>Genomic analyses of the natural microbiome of Caenorhabditis elegans.</title>
        <authorList>
            <person name="Samuel B."/>
        </authorList>
    </citation>
    <scope>NUCLEOTIDE SEQUENCE [LARGE SCALE GENOMIC DNA]</scope>
    <source>
        <strain evidence="2 3">JUb65</strain>
    </source>
</reference>
<sequence>MEVRSHDGSGRASAGWVALVLVALYSALLALVLSVANRVTAADLASAGATRHPFDDPPVLVARAEFMVGLVGVAALPIALAVIALGYRGVVRGWVAGRRVGWVALVIGGVGLLPALFACLFGMLICVLDGGVIASS</sequence>
<evidence type="ECO:0000313" key="2">
    <source>
        <dbReference type="EMBL" id="TDN44409.1"/>
    </source>
</evidence>
<dbReference type="EMBL" id="SNVW01000005">
    <property type="protein sequence ID" value="TDN44409.1"/>
    <property type="molecule type" value="Genomic_DNA"/>
</dbReference>
<dbReference type="Proteomes" id="UP000295764">
    <property type="component" value="Unassembled WGS sequence"/>
</dbReference>
<keyword evidence="1" id="KW-0472">Membrane</keyword>
<keyword evidence="1" id="KW-1133">Transmembrane helix</keyword>
<feature type="transmembrane region" description="Helical" evidence="1">
    <location>
        <begin position="12"/>
        <end position="36"/>
    </location>
</feature>
<accession>A0A4R6DJN6</accession>
<feature type="transmembrane region" description="Helical" evidence="1">
    <location>
        <begin position="66"/>
        <end position="90"/>
    </location>
</feature>
<evidence type="ECO:0000313" key="3">
    <source>
        <dbReference type="Proteomes" id="UP000295764"/>
    </source>
</evidence>